<reference evidence="5" key="1">
    <citation type="submission" date="2023-02" db="EMBL/GenBank/DDBJ databases">
        <title>Kitasatospora phosalacinea NBRC 14362.</title>
        <authorList>
            <person name="Ichikawa N."/>
            <person name="Sato H."/>
            <person name="Tonouchi N."/>
        </authorList>
    </citation>
    <scope>NUCLEOTIDE SEQUENCE</scope>
    <source>
        <strain evidence="5">NBRC 14362</strain>
    </source>
</reference>
<dbReference type="Gene3D" id="3.40.50.2000">
    <property type="entry name" value="Glycogen Phosphorylase B"/>
    <property type="match status" value="2"/>
</dbReference>
<dbReference type="RefSeq" id="WP_033254560.1">
    <property type="nucleotide sequence ID" value="NZ_BSRX01000058.1"/>
</dbReference>
<proteinExistence type="predicted"/>
<protein>
    <recommendedName>
        <fullName evidence="7">Glycosyltransferase</fullName>
    </recommendedName>
</protein>
<feature type="domain" description="Glycosyltransferase subfamily 4-like N-terminal" evidence="4">
    <location>
        <begin position="28"/>
        <end position="178"/>
    </location>
</feature>
<dbReference type="CDD" id="cd03801">
    <property type="entry name" value="GT4_PimA-like"/>
    <property type="match status" value="1"/>
</dbReference>
<dbReference type="InterPro" id="IPR050194">
    <property type="entry name" value="Glycosyltransferase_grp1"/>
</dbReference>
<dbReference type="EMBL" id="BSRX01000058">
    <property type="protein sequence ID" value="GLW58734.1"/>
    <property type="molecule type" value="Genomic_DNA"/>
</dbReference>
<dbReference type="AlphaFoldDB" id="A0A9W6PLT1"/>
<name>A0A9W6PLT1_9ACTN</name>
<dbReference type="InterPro" id="IPR028098">
    <property type="entry name" value="Glyco_trans_4-like_N"/>
</dbReference>
<dbReference type="InterPro" id="IPR001296">
    <property type="entry name" value="Glyco_trans_1"/>
</dbReference>
<dbReference type="SUPFAM" id="SSF53756">
    <property type="entry name" value="UDP-Glycosyltransferase/glycogen phosphorylase"/>
    <property type="match status" value="1"/>
</dbReference>
<sequence length="375" mass="39962">MSTAARPRITTGIDLPLAPSCGSMIFCSDLYREMVDRARTTFLALPPADPAWQHGFEETVLAAATKAPYGPGFAAYVDALTAEVRQHLDRARPHVIHAQHLGFGLSLAFVRAAQGTPVVAIAHGTDVIAADADPLARDVLTEIVAGATTVVAPNHALAERIGDLTGHRYRDKMALVPWGIPLARAARTVPATHTDTRPLRLLHAGRLDANKSTRTAVEAMALTEHRHELTVIGSGPEQDTLQQQARELGLTSRVRFEPFAPRDALWQRFADFDAFVFTTSGLEAFGLVAIEAQAHALPVIYSDVAGMTQTLGSAGLPYTPGDAADLAQVIDKLAADRTLRAELSTAGLANGSCYGIVHSAHRLDQITRDAIGAAA</sequence>
<dbReference type="OrthoDB" id="9809227at2"/>
<feature type="domain" description="Glycosyl transferase family 1" evidence="3">
    <location>
        <begin position="196"/>
        <end position="347"/>
    </location>
</feature>
<dbReference type="Pfam" id="PF00534">
    <property type="entry name" value="Glycos_transf_1"/>
    <property type="match status" value="1"/>
</dbReference>
<dbReference type="GO" id="GO:1901137">
    <property type="term" value="P:carbohydrate derivative biosynthetic process"/>
    <property type="evidence" value="ECO:0007669"/>
    <property type="project" value="UniProtKB-ARBA"/>
</dbReference>
<evidence type="ECO:0000256" key="1">
    <source>
        <dbReference type="ARBA" id="ARBA00022676"/>
    </source>
</evidence>
<dbReference type="Proteomes" id="UP001165143">
    <property type="component" value="Unassembled WGS sequence"/>
</dbReference>
<organism evidence="5 6">
    <name type="scientific">Kitasatospora phosalacinea</name>
    <dbReference type="NCBI Taxonomy" id="2065"/>
    <lineage>
        <taxon>Bacteria</taxon>
        <taxon>Bacillati</taxon>
        <taxon>Actinomycetota</taxon>
        <taxon>Actinomycetes</taxon>
        <taxon>Kitasatosporales</taxon>
        <taxon>Streptomycetaceae</taxon>
        <taxon>Kitasatospora</taxon>
    </lineage>
</organism>
<comment type="caution">
    <text evidence="5">The sequence shown here is derived from an EMBL/GenBank/DDBJ whole genome shotgun (WGS) entry which is preliminary data.</text>
</comment>
<evidence type="ECO:0000313" key="5">
    <source>
        <dbReference type="EMBL" id="GLW58734.1"/>
    </source>
</evidence>
<evidence type="ECO:0000259" key="4">
    <source>
        <dbReference type="Pfam" id="PF13579"/>
    </source>
</evidence>
<evidence type="ECO:0000259" key="3">
    <source>
        <dbReference type="Pfam" id="PF00534"/>
    </source>
</evidence>
<dbReference type="GO" id="GO:0016757">
    <property type="term" value="F:glycosyltransferase activity"/>
    <property type="evidence" value="ECO:0007669"/>
    <property type="project" value="UniProtKB-KW"/>
</dbReference>
<dbReference type="PANTHER" id="PTHR45947:SF3">
    <property type="entry name" value="SULFOQUINOVOSYL TRANSFERASE SQD2"/>
    <property type="match status" value="1"/>
</dbReference>
<gene>
    <name evidence="5" type="ORF">Kpho01_67450</name>
</gene>
<accession>A0A9W6PLT1</accession>
<keyword evidence="2" id="KW-0808">Transferase</keyword>
<keyword evidence="1" id="KW-0328">Glycosyltransferase</keyword>
<dbReference type="Pfam" id="PF13579">
    <property type="entry name" value="Glyco_trans_4_4"/>
    <property type="match status" value="1"/>
</dbReference>
<dbReference type="PANTHER" id="PTHR45947">
    <property type="entry name" value="SULFOQUINOVOSYL TRANSFERASE SQD2"/>
    <property type="match status" value="1"/>
</dbReference>
<evidence type="ECO:0008006" key="7">
    <source>
        <dbReference type="Google" id="ProtNLM"/>
    </source>
</evidence>
<evidence type="ECO:0000256" key="2">
    <source>
        <dbReference type="ARBA" id="ARBA00022679"/>
    </source>
</evidence>
<evidence type="ECO:0000313" key="6">
    <source>
        <dbReference type="Proteomes" id="UP001165143"/>
    </source>
</evidence>